<dbReference type="EMBL" id="BAABGU010000031">
    <property type="protein sequence ID" value="GAA4576494.1"/>
    <property type="molecule type" value="Genomic_DNA"/>
</dbReference>
<accession>A0ABP8SVH3</accession>
<reference evidence="2" key="1">
    <citation type="journal article" date="2019" name="Int. J. Syst. Evol. Microbiol.">
        <title>The Global Catalogue of Microorganisms (GCM) 10K type strain sequencing project: providing services to taxonomists for standard genome sequencing and annotation.</title>
        <authorList>
            <consortium name="The Broad Institute Genomics Platform"/>
            <consortium name="The Broad Institute Genome Sequencing Center for Infectious Disease"/>
            <person name="Wu L."/>
            <person name="Ma J."/>
        </authorList>
    </citation>
    <scope>NUCLEOTIDE SEQUENCE [LARGE SCALE GENOMIC DNA]</scope>
    <source>
        <strain evidence="2">JCM 3175</strain>
    </source>
</reference>
<evidence type="ECO:0000313" key="1">
    <source>
        <dbReference type="EMBL" id="GAA4576494.1"/>
    </source>
</evidence>
<proteinExistence type="predicted"/>
<dbReference type="RefSeq" id="WP_346123062.1">
    <property type="nucleotide sequence ID" value="NZ_BAABGU010000031.1"/>
</dbReference>
<comment type="caution">
    <text evidence="1">The sequence shown here is derived from an EMBL/GenBank/DDBJ whole genome shotgun (WGS) entry which is preliminary data.</text>
</comment>
<gene>
    <name evidence="1" type="ORF">GCM10023176_48000</name>
</gene>
<evidence type="ECO:0000313" key="2">
    <source>
        <dbReference type="Proteomes" id="UP001500307"/>
    </source>
</evidence>
<dbReference type="Proteomes" id="UP001500307">
    <property type="component" value="Unassembled WGS sequence"/>
</dbReference>
<sequence>MFQPHGVVLDEARAVADELGLPHWWLNEQASAYVAPGGDATAPRALDHPGLRVAACIESR</sequence>
<organism evidence="1 2">
    <name type="scientific">Micromonospora coerulea</name>
    <dbReference type="NCBI Taxonomy" id="47856"/>
    <lineage>
        <taxon>Bacteria</taxon>
        <taxon>Bacillati</taxon>
        <taxon>Actinomycetota</taxon>
        <taxon>Actinomycetes</taxon>
        <taxon>Micromonosporales</taxon>
        <taxon>Micromonosporaceae</taxon>
        <taxon>Micromonospora</taxon>
    </lineage>
</organism>
<protein>
    <submittedName>
        <fullName evidence="1">Uncharacterized protein</fullName>
    </submittedName>
</protein>
<keyword evidence="2" id="KW-1185">Reference proteome</keyword>
<name>A0ABP8SVH3_9ACTN</name>